<feature type="region of interest" description="Disordered" evidence="4">
    <location>
        <begin position="569"/>
        <end position="630"/>
    </location>
</feature>
<feature type="compositionally biased region" description="Acidic residues" evidence="4">
    <location>
        <begin position="10"/>
        <end position="22"/>
    </location>
</feature>
<sequence length="1062" mass="119936">MARESPVDFIDLDSTQESDDIDVGVGSESHYVSQSDGLHGSENSHGRDPEESKFADYDQVLKDYAEIKALKKKLKLSLNRLDNNNGFSQPKDAFSRLSVTGFSNVIDALTPGNRKVIEDYGFGALLMFDNCIVPYSFAKWVAYLVNYRSADIVFNGKVISLTRETVHLVLGLPLTDLPFPRDPSLGKSIVLSKFNKKSIPSVSFFANKLLQHEPMCDEDIFICFIIVAMNNFLCPNESDTLCYKYFGIFHDIKNAKTFDWCGYVLEWLIQGIKNFNSVKDGNTLAGCLYYLSVIYLDHVDFGARQVPKTIPRISVWKGSMIKNYSDFDLKSIGCYGCHPLIDSSQSCYSKGLRNLYNTKPFCLNPNFNDRLDKYAGCKLPDYLKVKICKLIEKYCLNSGLSFNMDIQCINALSDDMKVTFCNLLQHAYSVDSRSQKLVLNVIKLLFESTHEDQAISSESNGTQQTANGKSHVHSNEQLNHVVLDDGSDPVMHKTTHISDSELVSNMQEDHPSNVAINDNNVDDANGSLPLPVPNLNLSTLKSPSNVNNMDVATVVQKLNKRYSVNISSFEKTPSQSHIPPSASPHAGIMHCSKPGGPNVDKRRTPLDDLSNDMSSKRKKKSVSFSPHPRSHADVINLENENYYVPDTLSPVSIPGRRRFVPDKDILSLKKFTLSSQSSPTDTSDCANGTRPSQVQSPHSNLPTKVSPEVQFLEERTLAHSFSDMSKESDALYNSNFRSSQGIISTPIHVSTNNPSSSHPLSFNPAPSVAYKVRDSTSAGKLHTYVPRRLIQPGPTIKDVTISRKYHVSKSEFENYQRICSLAFSEYQGEDAVYLYGVRCTFWALGESLKPNGQVNSFVVSVFCYSLFVKPNGHPHLSKRYYFFSNIADNLLKNFDEADLDVLSRAFKRFSKSRPLTHSNMMFFPTFYDGHWFVFVVDIKDKKYVMLDSLFKKNDEYQQYVSHRMRASFEYHWKKFLQVDIGFEDFQLIYPTVPRQPSGHENDSGIYAMMFLEHWVSPSTSLSSLFAPKDIPNIRIKIANNLVFQPKNSGMKNRVIEWQLQDD</sequence>
<keyword evidence="7" id="KW-1185">Reference proteome</keyword>
<keyword evidence="3" id="KW-0378">Hydrolase</keyword>
<dbReference type="InterPro" id="IPR038765">
    <property type="entry name" value="Papain-like_cys_pep_sf"/>
</dbReference>
<evidence type="ECO:0000256" key="3">
    <source>
        <dbReference type="ARBA" id="ARBA00022801"/>
    </source>
</evidence>
<dbReference type="Proteomes" id="UP001497457">
    <property type="component" value="Chromosome 29rd"/>
</dbReference>
<comment type="similarity">
    <text evidence="1">Belongs to the peptidase C48 family.</text>
</comment>
<dbReference type="PANTHER" id="PTHR34835">
    <property type="entry name" value="OS07G0283600 PROTEIN-RELATED"/>
    <property type="match status" value="1"/>
</dbReference>
<dbReference type="EMBL" id="OZ075139">
    <property type="protein sequence ID" value="CAL5014709.1"/>
    <property type="molecule type" value="Genomic_DNA"/>
</dbReference>
<dbReference type="Pfam" id="PF02902">
    <property type="entry name" value="Peptidase_C48"/>
    <property type="match status" value="1"/>
</dbReference>
<keyword evidence="2" id="KW-0645">Protease</keyword>
<dbReference type="SUPFAM" id="SSF54001">
    <property type="entry name" value="Cysteine proteinases"/>
    <property type="match status" value="1"/>
</dbReference>
<name>A0ABC9C528_9POAL</name>
<feature type="compositionally biased region" description="Polar residues" evidence="4">
    <location>
        <begin position="672"/>
        <end position="703"/>
    </location>
</feature>
<gene>
    <name evidence="6" type="ORF">URODEC1_LOCUS72136</name>
</gene>
<organism evidence="6 7">
    <name type="scientific">Urochloa decumbens</name>
    <dbReference type="NCBI Taxonomy" id="240449"/>
    <lineage>
        <taxon>Eukaryota</taxon>
        <taxon>Viridiplantae</taxon>
        <taxon>Streptophyta</taxon>
        <taxon>Embryophyta</taxon>
        <taxon>Tracheophyta</taxon>
        <taxon>Spermatophyta</taxon>
        <taxon>Magnoliopsida</taxon>
        <taxon>Liliopsida</taxon>
        <taxon>Poales</taxon>
        <taxon>Poaceae</taxon>
        <taxon>PACMAD clade</taxon>
        <taxon>Panicoideae</taxon>
        <taxon>Panicodae</taxon>
        <taxon>Paniceae</taxon>
        <taxon>Melinidinae</taxon>
        <taxon>Urochloa</taxon>
    </lineage>
</organism>
<protein>
    <recommendedName>
        <fullName evidence="5">Ubiquitin-like protease family profile domain-containing protein</fullName>
    </recommendedName>
</protein>
<feature type="region of interest" description="Disordered" evidence="4">
    <location>
        <begin position="671"/>
        <end position="703"/>
    </location>
</feature>
<evidence type="ECO:0000256" key="2">
    <source>
        <dbReference type="ARBA" id="ARBA00022670"/>
    </source>
</evidence>
<evidence type="ECO:0000313" key="6">
    <source>
        <dbReference type="EMBL" id="CAL5014709.1"/>
    </source>
</evidence>
<feature type="domain" description="Ubiquitin-like protease family profile" evidence="5">
    <location>
        <begin position="900"/>
        <end position="1039"/>
    </location>
</feature>
<proteinExistence type="inferred from homology"/>
<dbReference type="InterPro" id="IPR003653">
    <property type="entry name" value="Peptidase_C48_C"/>
</dbReference>
<accession>A0ABC9C528</accession>
<feature type="compositionally biased region" description="Polar residues" evidence="4">
    <location>
        <begin position="569"/>
        <end position="578"/>
    </location>
</feature>
<reference evidence="7" key="1">
    <citation type="submission" date="2024-06" db="EMBL/GenBank/DDBJ databases">
        <authorList>
            <person name="Ryan C."/>
        </authorList>
    </citation>
    <scope>NUCLEOTIDE SEQUENCE [LARGE SCALE GENOMIC DNA]</scope>
</reference>
<evidence type="ECO:0000313" key="7">
    <source>
        <dbReference type="Proteomes" id="UP001497457"/>
    </source>
</evidence>
<evidence type="ECO:0000259" key="5">
    <source>
        <dbReference type="Pfam" id="PF02902"/>
    </source>
</evidence>
<dbReference type="Gene3D" id="3.40.395.10">
    <property type="entry name" value="Adenoviral Proteinase, Chain A"/>
    <property type="match status" value="1"/>
</dbReference>
<evidence type="ECO:0000256" key="1">
    <source>
        <dbReference type="ARBA" id="ARBA00005234"/>
    </source>
</evidence>
<dbReference type="AlphaFoldDB" id="A0ABC9C528"/>
<dbReference type="GO" id="GO:0008233">
    <property type="term" value="F:peptidase activity"/>
    <property type="evidence" value="ECO:0007669"/>
    <property type="project" value="UniProtKB-KW"/>
</dbReference>
<feature type="compositionally biased region" description="Basic and acidic residues" evidence="4">
    <location>
        <begin position="42"/>
        <end position="51"/>
    </location>
</feature>
<dbReference type="GO" id="GO:0006508">
    <property type="term" value="P:proteolysis"/>
    <property type="evidence" value="ECO:0007669"/>
    <property type="project" value="UniProtKB-KW"/>
</dbReference>
<reference evidence="6 7" key="2">
    <citation type="submission" date="2024-10" db="EMBL/GenBank/DDBJ databases">
        <authorList>
            <person name="Ryan C."/>
        </authorList>
    </citation>
    <scope>NUCLEOTIDE SEQUENCE [LARGE SCALE GENOMIC DNA]</scope>
</reference>
<dbReference type="PANTHER" id="PTHR34835:SF60">
    <property type="entry name" value="OS10G0490300 PROTEIN"/>
    <property type="match status" value="1"/>
</dbReference>
<feature type="region of interest" description="Disordered" evidence="4">
    <location>
        <begin position="1"/>
        <end position="51"/>
    </location>
</feature>
<evidence type="ECO:0000256" key="4">
    <source>
        <dbReference type="SAM" id="MobiDB-lite"/>
    </source>
</evidence>